<protein>
    <submittedName>
        <fullName evidence="1">Uncharacterized protein</fullName>
    </submittedName>
</protein>
<organism evidence="1 2">
    <name type="scientific">Modicella reniformis</name>
    <dbReference type="NCBI Taxonomy" id="1440133"/>
    <lineage>
        <taxon>Eukaryota</taxon>
        <taxon>Fungi</taxon>
        <taxon>Fungi incertae sedis</taxon>
        <taxon>Mucoromycota</taxon>
        <taxon>Mortierellomycotina</taxon>
        <taxon>Mortierellomycetes</taxon>
        <taxon>Mortierellales</taxon>
        <taxon>Mortierellaceae</taxon>
        <taxon>Modicella</taxon>
    </lineage>
</organism>
<feature type="non-terminal residue" evidence="1">
    <location>
        <position position="54"/>
    </location>
</feature>
<sequence>FDEDADKLELIADVVLETTDFDADTSYVRQFKKEEKAGLEEWMKHKSEDQFIRQ</sequence>
<comment type="caution">
    <text evidence="1">The sequence shown here is derived from an EMBL/GenBank/DDBJ whole genome shotgun (WGS) entry which is preliminary data.</text>
</comment>
<gene>
    <name evidence="1" type="ORF">BGZ65_000465</name>
</gene>
<evidence type="ECO:0000313" key="2">
    <source>
        <dbReference type="Proteomes" id="UP000749646"/>
    </source>
</evidence>
<name>A0A9P6M5D4_9FUNG</name>
<keyword evidence="2" id="KW-1185">Reference proteome</keyword>
<feature type="non-terminal residue" evidence="1">
    <location>
        <position position="1"/>
    </location>
</feature>
<reference evidence="1" key="1">
    <citation type="journal article" date="2020" name="Fungal Divers.">
        <title>Resolving the Mortierellaceae phylogeny through synthesis of multi-gene phylogenetics and phylogenomics.</title>
        <authorList>
            <person name="Vandepol N."/>
            <person name="Liber J."/>
            <person name="Desiro A."/>
            <person name="Na H."/>
            <person name="Kennedy M."/>
            <person name="Barry K."/>
            <person name="Grigoriev I.V."/>
            <person name="Miller A.N."/>
            <person name="O'Donnell K."/>
            <person name="Stajich J.E."/>
            <person name="Bonito G."/>
        </authorList>
    </citation>
    <scope>NUCLEOTIDE SEQUENCE</scope>
    <source>
        <strain evidence="1">MES-2147</strain>
    </source>
</reference>
<dbReference type="EMBL" id="JAAAHW010005808">
    <property type="protein sequence ID" value="KAF9966196.1"/>
    <property type="molecule type" value="Genomic_DNA"/>
</dbReference>
<accession>A0A9P6M5D4</accession>
<dbReference type="Proteomes" id="UP000749646">
    <property type="component" value="Unassembled WGS sequence"/>
</dbReference>
<proteinExistence type="predicted"/>
<evidence type="ECO:0000313" key="1">
    <source>
        <dbReference type="EMBL" id="KAF9966196.1"/>
    </source>
</evidence>
<dbReference type="AlphaFoldDB" id="A0A9P6M5D4"/>